<dbReference type="EMBL" id="JAGTJJ010000042">
    <property type="protein sequence ID" value="MDC3986687.1"/>
    <property type="molecule type" value="Genomic_DNA"/>
</dbReference>
<dbReference type="Proteomes" id="UP001151081">
    <property type="component" value="Unassembled WGS sequence"/>
</dbReference>
<dbReference type="PROSITE" id="PS51257">
    <property type="entry name" value="PROKAR_LIPOPROTEIN"/>
    <property type="match status" value="1"/>
</dbReference>
<sequence>MLRRLLFPIAGIGLSLFTIACGGGAQTTPPQTAADADASTDAGSDRPTTRAKRTPTDPDLGRDKENPVPRCGPVDSYAFISEYTCKDGSQPLGADPEKGRQARSGNVGANHTGHIIDRYVVECPDGEVEVFVDMYGCPAAERKLEAMRDTENPFGPPGESLPRPRLLAIATVFKKMSEAPLSEASREHISNAVAWASASPDIEVTLCPWFRDYIDGPNPKSHSPVATILLAYTILGVAAHQIENPRADPIATQVVGLRTAVRVYRELRDDGAFRRVPILEQLDKVEADGKLADWFTKNASCGP</sequence>
<evidence type="ECO:0000313" key="4">
    <source>
        <dbReference type="Proteomes" id="UP001151081"/>
    </source>
</evidence>
<accession>A0A9X3XAP4</accession>
<feature type="chain" id="PRO_5040815648" description="Lipoprotein" evidence="2">
    <location>
        <begin position="21"/>
        <end position="303"/>
    </location>
</feature>
<gene>
    <name evidence="3" type="ORF">KEG57_39810</name>
</gene>
<keyword evidence="2" id="KW-0732">Signal</keyword>
<feature type="region of interest" description="Disordered" evidence="1">
    <location>
        <begin position="88"/>
        <end position="109"/>
    </location>
</feature>
<evidence type="ECO:0000256" key="2">
    <source>
        <dbReference type="SAM" id="SignalP"/>
    </source>
</evidence>
<feature type="compositionally biased region" description="Low complexity" evidence="1">
    <location>
        <begin position="27"/>
        <end position="42"/>
    </location>
</feature>
<proteinExistence type="predicted"/>
<feature type="signal peptide" evidence="2">
    <location>
        <begin position="1"/>
        <end position="20"/>
    </location>
</feature>
<feature type="compositionally biased region" description="Basic and acidic residues" evidence="1">
    <location>
        <begin position="43"/>
        <end position="67"/>
    </location>
</feature>
<evidence type="ECO:0008006" key="5">
    <source>
        <dbReference type="Google" id="ProtNLM"/>
    </source>
</evidence>
<comment type="caution">
    <text evidence="3">The sequence shown here is derived from an EMBL/GenBank/DDBJ whole genome shotgun (WGS) entry which is preliminary data.</text>
</comment>
<evidence type="ECO:0000313" key="3">
    <source>
        <dbReference type="EMBL" id="MDC3986687.1"/>
    </source>
</evidence>
<protein>
    <recommendedName>
        <fullName evidence="5">Lipoprotein</fullName>
    </recommendedName>
</protein>
<keyword evidence="4" id="KW-1185">Reference proteome</keyword>
<evidence type="ECO:0000256" key="1">
    <source>
        <dbReference type="SAM" id="MobiDB-lite"/>
    </source>
</evidence>
<name>A0A9X3XAP4_9BACT</name>
<reference evidence="3 4" key="1">
    <citation type="submission" date="2021-04" db="EMBL/GenBank/DDBJ databases">
        <title>Genome analysis of Polyangium sp.</title>
        <authorList>
            <person name="Li Y."/>
            <person name="Wang J."/>
        </authorList>
    </citation>
    <scope>NUCLEOTIDE SEQUENCE [LARGE SCALE GENOMIC DNA]</scope>
    <source>
        <strain evidence="3 4">SDU14</strain>
    </source>
</reference>
<organism evidence="3 4">
    <name type="scientific">Polyangium jinanense</name>
    <dbReference type="NCBI Taxonomy" id="2829994"/>
    <lineage>
        <taxon>Bacteria</taxon>
        <taxon>Pseudomonadati</taxon>
        <taxon>Myxococcota</taxon>
        <taxon>Polyangia</taxon>
        <taxon>Polyangiales</taxon>
        <taxon>Polyangiaceae</taxon>
        <taxon>Polyangium</taxon>
    </lineage>
</organism>
<feature type="region of interest" description="Disordered" evidence="1">
    <location>
        <begin position="27"/>
        <end position="71"/>
    </location>
</feature>
<dbReference type="RefSeq" id="WP_272420936.1">
    <property type="nucleotide sequence ID" value="NZ_JAGTJJ010000042.1"/>
</dbReference>
<dbReference type="AlphaFoldDB" id="A0A9X3XAP4"/>